<dbReference type="FunFam" id="1.25.40.10:FF:001214">
    <property type="entry name" value="Pentatricopeptide repeat-containing protein At2g20540"/>
    <property type="match status" value="1"/>
</dbReference>
<comment type="caution">
    <text evidence="4">The sequence shown here is derived from an EMBL/GenBank/DDBJ whole genome shotgun (WGS) entry which is preliminary data.</text>
</comment>
<gene>
    <name evidence="4" type="ORF">C2S53_012549</name>
</gene>
<evidence type="ECO:0000313" key="5">
    <source>
        <dbReference type="Proteomes" id="UP001190926"/>
    </source>
</evidence>
<dbReference type="InterPro" id="IPR011990">
    <property type="entry name" value="TPR-like_helical_dom_sf"/>
</dbReference>
<dbReference type="PANTHER" id="PTHR47926">
    <property type="entry name" value="PENTATRICOPEPTIDE REPEAT-CONTAINING PROTEIN"/>
    <property type="match status" value="1"/>
</dbReference>
<dbReference type="Pfam" id="PF20431">
    <property type="entry name" value="E_motif"/>
    <property type="match status" value="1"/>
</dbReference>
<name>A0AAD4JL92_PERFH</name>
<dbReference type="GO" id="GO:0003723">
    <property type="term" value="F:RNA binding"/>
    <property type="evidence" value="ECO:0007669"/>
    <property type="project" value="InterPro"/>
</dbReference>
<dbReference type="FunFam" id="1.25.40.10:FF:002166">
    <property type="entry name" value="Pentatricopeptide (PPR) repeat-containing protein-like"/>
    <property type="match status" value="1"/>
</dbReference>
<keyword evidence="1" id="KW-0677">Repeat</keyword>
<organism evidence="4 5">
    <name type="scientific">Perilla frutescens var. hirtella</name>
    <name type="common">Perilla citriodora</name>
    <name type="synonym">Perilla setoyensis</name>
    <dbReference type="NCBI Taxonomy" id="608512"/>
    <lineage>
        <taxon>Eukaryota</taxon>
        <taxon>Viridiplantae</taxon>
        <taxon>Streptophyta</taxon>
        <taxon>Embryophyta</taxon>
        <taxon>Tracheophyta</taxon>
        <taxon>Spermatophyta</taxon>
        <taxon>Magnoliopsida</taxon>
        <taxon>eudicotyledons</taxon>
        <taxon>Gunneridae</taxon>
        <taxon>Pentapetalae</taxon>
        <taxon>asterids</taxon>
        <taxon>lamiids</taxon>
        <taxon>Lamiales</taxon>
        <taxon>Lamiaceae</taxon>
        <taxon>Nepetoideae</taxon>
        <taxon>Elsholtzieae</taxon>
        <taxon>Perilla</taxon>
    </lineage>
</organism>
<dbReference type="EMBL" id="SDAM02000032">
    <property type="protein sequence ID" value="KAH6835867.1"/>
    <property type="molecule type" value="Genomic_DNA"/>
</dbReference>
<keyword evidence="5" id="KW-1185">Reference proteome</keyword>
<dbReference type="FunFam" id="1.25.40.10:FF:001636">
    <property type="entry name" value="Pentatricopeptide repeat-containing protein At2g20540"/>
    <property type="match status" value="1"/>
</dbReference>
<dbReference type="NCBIfam" id="TIGR00756">
    <property type="entry name" value="PPR"/>
    <property type="match status" value="6"/>
</dbReference>
<dbReference type="PANTHER" id="PTHR47926:SF415">
    <property type="entry name" value="PENTATRICOPEPTIDE REPEAT-CONTAINING PROTEIN"/>
    <property type="match status" value="1"/>
</dbReference>
<proteinExistence type="inferred from homology"/>
<dbReference type="PROSITE" id="PS51375">
    <property type="entry name" value="PPR"/>
    <property type="match status" value="4"/>
</dbReference>
<dbReference type="AlphaFoldDB" id="A0AAD4JL92"/>
<sequence>MAAKVGIMTMRGLEDMFVPILRKCSSTQFLKRIHAQMEKFSLLQSNFLVTRMLEICDQNGEIAYANSLFRRVLEPNIFLYNAMIRAYTHNHMFLLSIALYEQMLRQHQSFGFFPDRFTYPFVIRSCGGIMNVWLGKQVHGHVFKFGLVGNNIVQNSLLDMYVKCDAITEAHAVFDEMTERDVISWNSLISGHMKLGRVRKARSLFEEIPNRTIVSWTVMISGYTRIGCFGDALDVFRRMQMVGMQPDWVSLVAVLPACAQLGALELGKWIHFYAEKKGFLRKTPVCNALIEMYTKCGSVNQALQLFSTMMERDVISWSTMIAGLAHHGRAHEAIELFHEMQKAAVEPNEITFVGLLSACGHAGLLEDGLKYFDSMKNVHNIEPGIEHYGCVIDLLGRTGHVDRALKLVESMKMEPDSAIWGSLLSSCRSYRDLETAVIATEHLLKLEPEDTGNLVLLANIYADLGKWDGVARMRKLIRNKSMKKTPGCSLIEVDSIVQEFISGDDSKPFSMDILQILDVLSLHQAKTSDRVEVVISELLNNALDCSC</sequence>
<dbReference type="Pfam" id="PF01535">
    <property type="entry name" value="PPR"/>
    <property type="match status" value="4"/>
</dbReference>
<feature type="repeat" description="PPR" evidence="3">
    <location>
        <begin position="282"/>
        <end position="312"/>
    </location>
</feature>
<feature type="repeat" description="PPR" evidence="3">
    <location>
        <begin position="181"/>
        <end position="211"/>
    </location>
</feature>
<protein>
    <submittedName>
        <fullName evidence="4">Mitochondrial editing factor 21</fullName>
    </submittedName>
</protein>
<dbReference type="SUPFAM" id="SSF48452">
    <property type="entry name" value="TPR-like"/>
    <property type="match status" value="1"/>
</dbReference>
<dbReference type="InterPro" id="IPR046960">
    <property type="entry name" value="PPR_At4g14850-like_plant"/>
</dbReference>
<dbReference type="Proteomes" id="UP001190926">
    <property type="component" value="Unassembled WGS sequence"/>
</dbReference>
<dbReference type="GO" id="GO:0009451">
    <property type="term" value="P:RNA modification"/>
    <property type="evidence" value="ECO:0007669"/>
    <property type="project" value="InterPro"/>
</dbReference>
<evidence type="ECO:0000313" key="4">
    <source>
        <dbReference type="EMBL" id="KAH6835867.1"/>
    </source>
</evidence>
<dbReference type="Gene3D" id="1.25.40.10">
    <property type="entry name" value="Tetratricopeptide repeat domain"/>
    <property type="match status" value="4"/>
</dbReference>
<dbReference type="InterPro" id="IPR046848">
    <property type="entry name" value="E_motif"/>
</dbReference>
<evidence type="ECO:0000256" key="1">
    <source>
        <dbReference type="ARBA" id="ARBA00022737"/>
    </source>
</evidence>
<dbReference type="Pfam" id="PF13041">
    <property type="entry name" value="PPR_2"/>
    <property type="match status" value="2"/>
</dbReference>
<feature type="repeat" description="PPR" evidence="3">
    <location>
        <begin position="212"/>
        <end position="246"/>
    </location>
</feature>
<comment type="similarity">
    <text evidence="2">Belongs to the PPR family. PCMP-E subfamily.</text>
</comment>
<evidence type="ECO:0000256" key="2">
    <source>
        <dbReference type="ARBA" id="ARBA00061659"/>
    </source>
</evidence>
<evidence type="ECO:0000256" key="3">
    <source>
        <dbReference type="PROSITE-ProRule" id="PRU00708"/>
    </source>
</evidence>
<feature type="repeat" description="PPR" evidence="3">
    <location>
        <begin position="313"/>
        <end position="347"/>
    </location>
</feature>
<dbReference type="InterPro" id="IPR002885">
    <property type="entry name" value="PPR_rpt"/>
</dbReference>
<accession>A0AAD4JL92</accession>
<reference evidence="4 5" key="1">
    <citation type="journal article" date="2021" name="Nat. Commun.">
        <title>Incipient diploidization of the medicinal plant Perilla within 10,000 years.</title>
        <authorList>
            <person name="Zhang Y."/>
            <person name="Shen Q."/>
            <person name="Leng L."/>
            <person name="Zhang D."/>
            <person name="Chen S."/>
            <person name="Shi Y."/>
            <person name="Ning Z."/>
            <person name="Chen S."/>
        </authorList>
    </citation>
    <scope>NUCLEOTIDE SEQUENCE [LARGE SCALE GENOMIC DNA]</scope>
    <source>
        <strain evidence="5">cv. PC099</strain>
    </source>
</reference>